<keyword evidence="5" id="KW-1185">Reference proteome</keyword>
<accession>A0A6A3AYI5</accession>
<dbReference type="EMBL" id="VEPZ02000934">
    <property type="protein sequence ID" value="KAE8709740.1"/>
    <property type="molecule type" value="Genomic_DNA"/>
</dbReference>
<reference evidence="4" key="1">
    <citation type="submission" date="2019-09" db="EMBL/GenBank/DDBJ databases">
        <title>Draft genome information of white flower Hibiscus syriacus.</title>
        <authorList>
            <person name="Kim Y.-M."/>
        </authorList>
    </citation>
    <scope>NUCLEOTIDE SEQUENCE [LARGE SCALE GENOMIC DNA]</scope>
    <source>
        <strain evidence="4">YM2019G1</strain>
    </source>
</reference>
<sequence length="218" mass="23806">MPVLKVVLMTGVGGFIALDRIKLLGPEPNRHLNNVVHAIKSSAGTHFRFNTGLASHKNHYNSWPPSGHCHRLLFRRKCWDSHSDYDPSLCSLHARPYASLSLAIGAVYIWSYVYGIIRLYVNKGIQNDSTSEAVEESCTELDVLPSIDDDGIPLLPTSFNGTIAKGGNNSMYDLDHGVNLLRGLNGSDVSRTVIIGIIGVRNILLPLIGVGVVKEALH</sequence>
<keyword evidence="3" id="KW-0472">Membrane</keyword>
<evidence type="ECO:0000256" key="1">
    <source>
        <dbReference type="ARBA" id="ARBA00004308"/>
    </source>
</evidence>
<keyword evidence="3" id="KW-0812">Transmembrane</keyword>
<comment type="subcellular location">
    <subcellularLocation>
        <location evidence="1">Endomembrane system</location>
    </subcellularLocation>
</comment>
<dbReference type="GO" id="GO:0012505">
    <property type="term" value="C:endomembrane system"/>
    <property type="evidence" value="ECO:0007669"/>
    <property type="project" value="UniProtKB-SubCell"/>
</dbReference>
<feature type="transmembrane region" description="Helical" evidence="3">
    <location>
        <begin position="97"/>
        <end position="117"/>
    </location>
</feature>
<dbReference type="PANTHER" id="PTHR31651">
    <property type="match status" value="1"/>
</dbReference>
<keyword evidence="3" id="KW-1133">Transmembrane helix</keyword>
<dbReference type="Proteomes" id="UP000436088">
    <property type="component" value="Unassembled WGS sequence"/>
</dbReference>
<keyword evidence="2" id="KW-0813">Transport</keyword>
<dbReference type="PANTHER" id="PTHR31651:SF20">
    <property type="entry name" value="EFFLUX CARRIER FAMILY PROTEIN, PUTATIVE-RELATED"/>
    <property type="match status" value="1"/>
</dbReference>
<evidence type="ECO:0000256" key="2">
    <source>
        <dbReference type="ARBA" id="ARBA00022448"/>
    </source>
</evidence>
<evidence type="ECO:0000256" key="3">
    <source>
        <dbReference type="SAM" id="Phobius"/>
    </source>
</evidence>
<evidence type="ECO:0000313" key="5">
    <source>
        <dbReference type="Proteomes" id="UP000436088"/>
    </source>
</evidence>
<dbReference type="AlphaFoldDB" id="A0A6A3AYI5"/>
<name>A0A6A3AYI5_HIBSY</name>
<organism evidence="4 5">
    <name type="scientific">Hibiscus syriacus</name>
    <name type="common">Rose of Sharon</name>
    <dbReference type="NCBI Taxonomy" id="106335"/>
    <lineage>
        <taxon>Eukaryota</taxon>
        <taxon>Viridiplantae</taxon>
        <taxon>Streptophyta</taxon>
        <taxon>Embryophyta</taxon>
        <taxon>Tracheophyta</taxon>
        <taxon>Spermatophyta</taxon>
        <taxon>Magnoliopsida</taxon>
        <taxon>eudicotyledons</taxon>
        <taxon>Gunneridae</taxon>
        <taxon>Pentapetalae</taxon>
        <taxon>rosids</taxon>
        <taxon>malvids</taxon>
        <taxon>Malvales</taxon>
        <taxon>Malvaceae</taxon>
        <taxon>Malvoideae</taxon>
        <taxon>Hibiscus</taxon>
    </lineage>
</organism>
<protein>
    <submittedName>
        <fullName evidence="4">Uncharacterized protein</fullName>
    </submittedName>
</protein>
<proteinExistence type="predicted"/>
<dbReference type="GO" id="GO:0080162">
    <property type="term" value="P:endoplasmic reticulum to cytosol auxin transport"/>
    <property type="evidence" value="ECO:0007669"/>
    <property type="project" value="InterPro"/>
</dbReference>
<dbReference type="InterPro" id="IPR045033">
    <property type="entry name" value="PILS1/3/4/5/7"/>
</dbReference>
<comment type="caution">
    <text evidence="4">The sequence shown here is derived from an EMBL/GenBank/DDBJ whole genome shotgun (WGS) entry which is preliminary data.</text>
</comment>
<evidence type="ECO:0000313" key="4">
    <source>
        <dbReference type="EMBL" id="KAE8709740.1"/>
    </source>
</evidence>
<gene>
    <name evidence="4" type="ORF">F3Y22_tig00110328pilonHSYRG00290</name>
</gene>